<dbReference type="InterPro" id="IPR013752">
    <property type="entry name" value="KPA_reductase"/>
</dbReference>
<evidence type="ECO:0000259" key="11">
    <source>
        <dbReference type="Pfam" id="PF02558"/>
    </source>
</evidence>
<comment type="function">
    <text evidence="10">Catalyzes the NADPH-dependent reduction of ketopantoate into pantoic acid.</text>
</comment>
<dbReference type="InterPro" id="IPR003710">
    <property type="entry name" value="ApbA"/>
</dbReference>
<keyword evidence="7 10" id="KW-0560">Oxidoreductase</keyword>
<comment type="caution">
    <text evidence="13">The sequence shown here is derived from an EMBL/GenBank/DDBJ whole genome shotgun (WGS) entry which is preliminary data.</text>
</comment>
<sequence length="309" mass="33143">MTIAILGAGAVGQLIAHQLASTSERADWPMLLGRDAKALTAEFCFTPLSTQTVAEVQRRRFAEAKLNTVDLIIVTVKAYQVEDALLPLLPMLNADCHILLLHNGLGPHEAIAPKLAGRGLSLGTTSQGALRVGSQGALRNSPTELKQTGTGLTQFGHFSGPALSESLKQRLLQAIPGSEWVDDILTALWQKLAVNACINPLTARDRVENGALDSPQYQSTIDAVIDELLAIAAKEGIRLDRAALKARVMTVIKLTAANRSSMRQDVEHGRKTEIDAINGYLVRLGERHGIDTPANRALFDAIKAIEAAA</sequence>
<protein>
    <recommendedName>
        <fullName evidence="4 10">2-dehydropantoate 2-reductase</fullName>
        <ecNumber evidence="3 10">1.1.1.169</ecNumber>
    </recommendedName>
    <alternativeName>
        <fullName evidence="8 10">Ketopantoate reductase</fullName>
    </alternativeName>
</protein>
<evidence type="ECO:0000256" key="8">
    <source>
        <dbReference type="ARBA" id="ARBA00032024"/>
    </source>
</evidence>
<comment type="pathway">
    <text evidence="1 10">Cofactor biosynthesis; (R)-pantothenate biosynthesis; (R)-pantoate from 3-methyl-2-oxobutanoate: step 2/2.</text>
</comment>
<keyword evidence="14" id="KW-1185">Reference proteome</keyword>
<feature type="domain" description="Ketopantoate reductase C-terminal" evidence="12">
    <location>
        <begin position="183"/>
        <end position="306"/>
    </location>
</feature>
<comment type="similarity">
    <text evidence="2 10">Belongs to the ketopantoate reductase family.</text>
</comment>
<dbReference type="InterPro" id="IPR013332">
    <property type="entry name" value="KPR_N"/>
</dbReference>
<dbReference type="InterPro" id="IPR050838">
    <property type="entry name" value="Ketopantoate_reductase"/>
</dbReference>
<dbReference type="Gene3D" id="1.10.1040.10">
    <property type="entry name" value="N-(1-d-carboxylethyl)-l-norvaline Dehydrogenase, domain 2"/>
    <property type="match status" value="1"/>
</dbReference>
<dbReference type="PANTHER" id="PTHR43765">
    <property type="entry name" value="2-DEHYDROPANTOATE 2-REDUCTASE-RELATED"/>
    <property type="match status" value="1"/>
</dbReference>
<comment type="catalytic activity">
    <reaction evidence="9 10">
        <text>(R)-pantoate + NADP(+) = 2-dehydropantoate + NADPH + H(+)</text>
        <dbReference type="Rhea" id="RHEA:16233"/>
        <dbReference type="ChEBI" id="CHEBI:11561"/>
        <dbReference type="ChEBI" id="CHEBI:15378"/>
        <dbReference type="ChEBI" id="CHEBI:15980"/>
        <dbReference type="ChEBI" id="CHEBI:57783"/>
        <dbReference type="ChEBI" id="CHEBI:58349"/>
        <dbReference type="EC" id="1.1.1.169"/>
    </reaction>
</comment>
<evidence type="ECO:0000256" key="9">
    <source>
        <dbReference type="ARBA" id="ARBA00048793"/>
    </source>
</evidence>
<proteinExistence type="inferred from homology"/>
<evidence type="ECO:0000259" key="12">
    <source>
        <dbReference type="Pfam" id="PF08546"/>
    </source>
</evidence>
<evidence type="ECO:0000313" key="13">
    <source>
        <dbReference type="EMBL" id="MBT1444661.1"/>
    </source>
</evidence>
<reference evidence="13 14" key="1">
    <citation type="submission" date="2021-05" db="EMBL/GenBank/DDBJ databases">
        <title>Shewanella sp. JM162201.</title>
        <authorList>
            <person name="Xu S."/>
            <person name="Li A."/>
        </authorList>
    </citation>
    <scope>NUCLEOTIDE SEQUENCE [LARGE SCALE GENOMIC DNA]</scope>
    <source>
        <strain evidence="13 14">JM162201</strain>
    </source>
</reference>
<evidence type="ECO:0000256" key="7">
    <source>
        <dbReference type="ARBA" id="ARBA00023002"/>
    </source>
</evidence>
<evidence type="ECO:0000256" key="5">
    <source>
        <dbReference type="ARBA" id="ARBA00022655"/>
    </source>
</evidence>
<accession>A0ABS5V4X4</accession>
<dbReference type="InterPro" id="IPR008927">
    <property type="entry name" value="6-PGluconate_DH-like_C_sf"/>
</dbReference>
<dbReference type="Gene3D" id="3.40.50.720">
    <property type="entry name" value="NAD(P)-binding Rossmann-like Domain"/>
    <property type="match status" value="1"/>
</dbReference>
<dbReference type="SUPFAM" id="SSF51735">
    <property type="entry name" value="NAD(P)-binding Rossmann-fold domains"/>
    <property type="match status" value="1"/>
</dbReference>
<evidence type="ECO:0000313" key="14">
    <source>
        <dbReference type="Proteomes" id="UP001195903"/>
    </source>
</evidence>
<evidence type="ECO:0000256" key="10">
    <source>
        <dbReference type="RuleBase" id="RU362068"/>
    </source>
</evidence>
<feature type="domain" description="Ketopantoate reductase N-terminal" evidence="11">
    <location>
        <begin position="3"/>
        <end position="159"/>
    </location>
</feature>
<name>A0ABS5V4X4_9GAMM</name>
<dbReference type="RefSeq" id="WP_214506870.1">
    <property type="nucleotide sequence ID" value="NZ_JAHEPS010000003.1"/>
</dbReference>
<keyword evidence="5 10" id="KW-0566">Pantothenate biosynthesis</keyword>
<organism evidence="13 14">
    <name type="scientific">Shewanella jiangmenensis</name>
    <dbReference type="NCBI Taxonomy" id="2837387"/>
    <lineage>
        <taxon>Bacteria</taxon>
        <taxon>Pseudomonadati</taxon>
        <taxon>Pseudomonadota</taxon>
        <taxon>Gammaproteobacteria</taxon>
        <taxon>Alteromonadales</taxon>
        <taxon>Shewanellaceae</taxon>
        <taxon>Shewanella</taxon>
    </lineage>
</organism>
<dbReference type="InterPro" id="IPR036291">
    <property type="entry name" value="NAD(P)-bd_dom_sf"/>
</dbReference>
<dbReference type="EC" id="1.1.1.169" evidence="3 10"/>
<dbReference type="Pfam" id="PF08546">
    <property type="entry name" value="ApbA_C"/>
    <property type="match status" value="1"/>
</dbReference>
<keyword evidence="6 10" id="KW-0521">NADP</keyword>
<evidence type="ECO:0000256" key="1">
    <source>
        <dbReference type="ARBA" id="ARBA00004994"/>
    </source>
</evidence>
<dbReference type="NCBIfam" id="TIGR00745">
    <property type="entry name" value="apbA_panE"/>
    <property type="match status" value="1"/>
</dbReference>
<gene>
    <name evidence="13" type="ORF">KJI95_09030</name>
</gene>
<dbReference type="SUPFAM" id="SSF48179">
    <property type="entry name" value="6-phosphogluconate dehydrogenase C-terminal domain-like"/>
    <property type="match status" value="1"/>
</dbReference>
<dbReference type="EMBL" id="JAHEPS010000003">
    <property type="protein sequence ID" value="MBT1444661.1"/>
    <property type="molecule type" value="Genomic_DNA"/>
</dbReference>
<evidence type="ECO:0000256" key="2">
    <source>
        <dbReference type="ARBA" id="ARBA00007870"/>
    </source>
</evidence>
<dbReference type="PANTHER" id="PTHR43765:SF2">
    <property type="entry name" value="2-DEHYDROPANTOATE 2-REDUCTASE"/>
    <property type="match status" value="1"/>
</dbReference>
<dbReference type="Pfam" id="PF02558">
    <property type="entry name" value="ApbA"/>
    <property type="match status" value="1"/>
</dbReference>
<evidence type="ECO:0000256" key="3">
    <source>
        <dbReference type="ARBA" id="ARBA00013014"/>
    </source>
</evidence>
<dbReference type="InterPro" id="IPR013328">
    <property type="entry name" value="6PGD_dom2"/>
</dbReference>
<evidence type="ECO:0000256" key="4">
    <source>
        <dbReference type="ARBA" id="ARBA00019465"/>
    </source>
</evidence>
<evidence type="ECO:0000256" key="6">
    <source>
        <dbReference type="ARBA" id="ARBA00022857"/>
    </source>
</evidence>
<dbReference type="Proteomes" id="UP001195903">
    <property type="component" value="Unassembled WGS sequence"/>
</dbReference>